<evidence type="ECO:0000313" key="7">
    <source>
        <dbReference type="Proteomes" id="UP000256779"/>
    </source>
</evidence>
<dbReference type="InterPro" id="IPR032675">
    <property type="entry name" value="LRR_dom_sf"/>
</dbReference>
<dbReference type="SUPFAM" id="SSF52047">
    <property type="entry name" value="RNI-like"/>
    <property type="match status" value="1"/>
</dbReference>
<evidence type="ECO:0000259" key="5">
    <source>
        <dbReference type="PROSITE" id="PS51007"/>
    </source>
</evidence>
<dbReference type="OrthoDB" id="713772at2"/>
<feature type="transmembrane region" description="Helical" evidence="4">
    <location>
        <begin position="77"/>
        <end position="96"/>
    </location>
</feature>
<name>A0A3D9L5H8_MARFU</name>
<feature type="domain" description="Cytochrome c" evidence="5">
    <location>
        <begin position="170"/>
        <end position="270"/>
    </location>
</feature>
<keyword evidence="4" id="KW-1133">Transmembrane helix</keyword>
<proteinExistence type="predicted"/>
<dbReference type="Gene3D" id="3.80.10.10">
    <property type="entry name" value="Ribonuclease Inhibitor"/>
    <property type="match status" value="1"/>
</dbReference>
<feature type="transmembrane region" description="Helical" evidence="4">
    <location>
        <begin position="137"/>
        <end position="158"/>
    </location>
</feature>
<keyword evidence="2 3" id="KW-0408">Iron</keyword>
<dbReference type="RefSeq" id="WP_115867726.1">
    <property type="nucleotide sequence ID" value="NZ_QREG01000006.1"/>
</dbReference>
<sequence length="706" mass="79115">MRNLRNSIATVVFCMLALLTFLLFFDHKVEIPVWLQPVGRLHPLVLHFPIAIVVLLALLEVFSSYLERASYLLVREFMLLLMTFSATVAVLMGYFLYREGYDSEVMFWHKWTGVFVAYLSYVMLVADKALLVYKSVLFTNVLLVIVAGHFGASLTHGVDFVFEPIRQTEPTAYRDTTVFAAMIHPILESKCQSCHNAQKHKGGLDVSSLEALLKGGENGPLWQKGNIEESALIHRAMLPMDHKEHMPPEGKPQLTDSEVQLLKDWLAAGANTTMRLSEVDKNSKLMPYVVEHLETGADSYDFEAANSKVIRELNGPYRKVENIAPNSPAIVASIFGSAAFDRKSIAELSAVREQIVQLNLSYLPVNTEDLKVIAGFTNLEKLNLNFTAVSNEDLKGLQKCSKLKALSLSGTSVDEGIADVLDLLPALQRIYLWNTSLTSSHIEALQVRFPALQIEQGFQPSEEDLLPLTPPELASGKMIIGSDDPVVLTHQLGDVDIRYTLDQSEPDSSSQLFNAEQPFYFDSVVTIRTIAYKEGWQPSTVKSFQLYPKGKTPVSAQLQTKPYRTFSAIDGASLIDDVKGQQNLSPIAWLAFVGEPLEALFDFGEKPSVIHEIGLSYAQIDWRRFAPPKRVKVWGGNQPDSMALILDQEVPFTREMKYGLKVEKIKLPKTDYRYYKLEAAPYSALPGWHQHAGKQSLVVTDQVFFY</sequence>
<dbReference type="PROSITE" id="PS51007">
    <property type="entry name" value="CYTC"/>
    <property type="match status" value="1"/>
</dbReference>
<dbReference type="GO" id="GO:0009055">
    <property type="term" value="F:electron transfer activity"/>
    <property type="evidence" value="ECO:0007669"/>
    <property type="project" value="InterPro"/>
</dbReference>
<feature type="transmembrane region" description="Helical" evidence="4">
    <location>
        <begin position="7"/>
        <end position="25"/>
    </location>
</feature>
<dbReference type="EMBL" id="QREG01000006">
    <property type="protein sequence ID" value="REE00210.1"/>
    <property type="molecule type" value="Genomic_DNA"/>
</dbReference>
<keyword evidence="1 3" id="KW-0479">Metal-binding</keyword>
<evidence type="ECO:0000256" key="4">
    <source>
        <dbReference type="SAM" id="Phobius"/>
    </source>
</evidence>
<organism evidence="6 7">
    <name type="scientific">Marinoscillum furvescens DSM 4134</name>
    <dbReference type="NCBI Taxonomy" id="1122208"/>
    <lineage>
        <taxon>Bacteria</taxon>
        <taxon>Pseudomonadati</taxon>
        <taxon>Bacteroidota</taxon>
        <taxon>Cytophagia</taxon>
        <taxon>Cytophagales</taxon>
        <taxon>Reichenbachiellaceae</taxon>
        <taxon>Marinoscillum</taxon>
    </lineage>
</organism>
<dbReference type="GO" id="GO:0046872">
    <property type="term" value="F:metal ion binding"/>
    <property type="evidence" value="ECO:0007669"/>
    <property type="project" value="UniProtKB-KW"/>
</dbReference>
<evidence type="ECO:0000256" key="1">
    <source>
        <dbReference type="ARBA" id="ARBA00022723"/>
    </source>
</evidence>
<feature type="transmembrane region" description="Helical" evidence="4">
    <location>
        <begin position="108"/>
        <end position="125"/>
    </location>
</feature>
<accession>A0A3D9L5H8</accession>
<protein>
    <submittedName>
        <fullName evidence="6">Fn3 domain-containing protein</fullName>
    </submittedName>
</protein>
<dbReference type="PANTHER" id="PTHR35889">
    <property type="entry name" value="CYCLOINULO-OLIGOSACCHARIDE FRUCTANOTRANSFERASE-RELATED"/>
    <property type="match status" value="1"/>
</dbReference>
<dbReference type="Proteomes" id="UP000256779">
    <property type="component" value="Unassembled WGS sequence"/>
</dbReference>
<evidence type="ECO:0000256" key="3">
    <source>
        <dbReference type="PROSITE-ProRule" id="PRU00433"/>
    </source>
</evidence>
<dbReference type="InterPro" id="IPR011429">
    <property type="entry name" value="Cyt_c_Planctomycete-type"/>
</dbReference>
<evidence type="ECO:0000256" key="2">
    <source>
        <dbReference type="ARBA" id="ARBA00023004"/>
    </source>
</evidence>
<dbReference type="InterPro" id="IPR026876">
    <property type="entry name" value="Fn3_assoc_repeat"/>
</dbReference>
<dbReference type="AlphaFoldDB" id="A0A3D9L5H8"/>
<evidence type="ECO:0000313" key="6">
    <source>
        <dbReference type="EMBL" id="REE00210.1"/>
    </source>
</evidence>
<dbReference type="InterPro" id="IPR009056">
    <property type="entry name" value="Cyt_c-like_dom"/>
</dbReference>
<keyword evidence="4" id="KW-0812">Transmembrane</keyword>
<gene>
    <name evidence="6" type="ORF">C7460_106149</name>
</gene>
<feature type="transmembrane region" description="Helical" evidence="4">
    <location>
        <begin position="45"/>
        <end position="65"/>
    </location>
</feature>
<dbReference type="GO" id="GO:0020037">
    <property type="term" value="F:heme binding"/>
    <property type="evidence" value="ECO:0007669"/>
    <property type="project" value="InterPro"/>
</dbReference>
<keyword evidence="4" id="KW-0472">Membrane</keyword>
<keyword evidence="7" id="KW-1185">Reference proteome</keyword>
<comment type="caution">
    <text evidence="6">The sequence shown here is derived from an EMBL/GenBank/DDBJ whole genome shotgun (WGS) entry which is preliminary data.</text>
</comment>
<dbReference type="Pfam" id="PF13287">
    <property type="entry name" value="Fn3_assoc"/>
    <property type="match status" value="1"/>
</dbReference>
<dbReference type="PANTHER" id="PTHR35889:SF3">
    <property type="entry name" value="F-BOX DOMAIN-CONTAINING PROTEIN"/>
    <property type="match status" value="1"/>
</dbReference>
<keyword evidence="3" id="KW-0349">Heme</keyword>
<reference evidence="6 7" key="1">
    <citation type="submission" date="2018-07" db="EMBL/GenBank/DDBJ databases">
        <title>Genomic Encyclopedia of Type Strains, Phase IV (KMG-IV): sequencing the most valuable type-strain genomes for metagenomic binning, comparative biology and taxonomic classification.</title>
        <authorList>
            <person name="Goeker M."/>
        </authorList>
    </citation>
    <scope>NUCLEOTIDE SEQUENCE [LARGE SCALE GENOMIC DNA]</scope>
    <source>
        <strain evidence="6 7">DSM 4134</strain>
    </source>
</reference>
<dbReference type="Pfam" id="PF07635">
    <property type="entry name" value="PSCyt1"/>
    <property type="match status" value="1"/>
</dbReference>